<organism evidence="1">
    <name type="scientific">marine sediment metagenome</name>
    <dbReference type="NCBI Taxonomy" id="412755"/>
    <lineage>
        <taxon>unclassified sequences</taxon>
        <taxon>metagenomes</taxon>
        <taxon>ecological metagenomes</taxon>
    </lineage>
</organism>
<sequence>MDVPSYLSKIRDGDLVGAARILLNFNPLSSNNGESLPPFSARTTVI</sequence>
<reference evidence="1" key="1">
    <citation type="journal article" date="2014" name="Front. Microbiol.">
        <title>High frequency of phylogenetically diverse reductive dehalogenase-homologous genes in deep subseafloor sedimentary metagenomes.</title>
        <authorList>
            <person name="Kawai M."/>
            <person name="Futagami T."/>
            <person name="Toyoda A."/>
            <person name="Takaki Y."/>
            <person name="Nishi S."/>
            <person name="Hori S."/>
            <person name="Arai W."/>
            <person name="Tsubouchi T."/>
            <person name="Morono Y."/>
            <person name="Uchiyama I."/>
            <person name="Ito T."/>
            <person name="Fujiyama A."/>
            <person name="Inagaki F."/>
            <person name="Takami H."/>
        </authorList>
    </citation>
    <scope>NUCLEOTIDE SEQUENCE</scope>
    <source>
        <strain evidence="1">Expedition CK06-06</strain>
    </source>
</reference>
<feature type="non-terminal residue" evidence="1">
    <location>
        <position position="46"/>
    </location>
</feature>
<gene>
    <name evidence="1" type="ORF">S06H3_59248</name>
</gene>
<protein>
    <submittedName>
        <fullName evidence="1">Uncharacterized protein</fullName>
    </submittedName>
</protein>
<dbReference type="AlphaFoldDB" id="X1QXH8"/>
<evidence type="ECO:0000313" key="1">
    <source>
        <dbReference type="EMBL" id="GAI47989.1"/>
    </source>
</evidence>
<comment type="caution">
    <text evidence="1">The sequence shown here is derived from an EMBL/GenBank/DDBJ whole genome shotgun (WGS) entry which is preliminary data.</text>
</comment>
<proteinExistence type="predicted"/>
<name>X1QXH8_9ZZZZ</name>
<accession>X1QXH8</accession>
<dbReference type="EMBL" id="BARV01038462">
    <property type="protein sequence ID" value="GAI47989.1"/>
    <property type="molecule type" value="Genomic_DNA"/>
</dbReference>